<dbReference type="InterPro" id="IPR007499">
    <property type="entry name" value="ERF_bacteria_virus"/>
</dbReference>
<evidence type="ECO:0008006" key="4">
    <source>
        <dbReference type="Google" id="ProtNLM"/>
    </source>
</evidence>
<dbReference type="KEGG" id="abm:ABSDF1754"/>
<organism evidence="2 3">
    <name type="scientific">Acinetobacter baumannii (strain SDF)</name>
    <dbReference type="NCBI Taxonomy" id="509170"/>
    <lineage>
        <taxon>Bacteria</taxon>
        <taxon>Pseudomonadati</taxon>
        <taxon>Pseudomonadota</taxon>
        <taxon>Gammaproteobacteria</taxon>
        <taxon>Moraxellales</taxon>
        <taxon>Moraxellaceae</taxon>
        <taxon>Acinetobacter</taxon>
        <taxon>Acinetobacter calcoaceticus/baumannii complex</taxon>
    </lineage>
</organism>
<evidence type="ECO:0000313" key="3">
    <source>
        <dbReference type="Proteomes" id="UP000001741"/>
    </source>
</evidence>
<protein>
    <recommendedName>
        <fullName evidence="4">ERF family protein</fullName>
    </recommendedName>
</protein>
<evidence type="ECO:0000313" key="2">
    <source>
        <dbReference type="EMBL" id="CAP01093.1"/>
    </source>
</evidence>
<name>B0VN17_ACIBS</name>
<accession>B0VN17</accession>
<dbReference type="BioCyc" id="ABAU509170:GCL9-805-MONOMER"/>
<dbReference type="HOGENOM" id="CLU_085680_1_0_6"/>
<dbReference type="Proteomes" id="UP000001741">
    <property type="component" value="Chromosome"/>
</dbReference>
<proteinExistence type="predicted"/>
<dbReference type="KEGG" id="abm:ABSDF1000"/>
<gene>
    <name evidence="1" type="ordered locus">ABSDF1000</name>
    <name evidence="2" type="ordered locus">ABSDF1754</name>
</gene>
<dbReference type="EMBL" id="CU468230">
    <property type="protein sequence ID" value="CAP00358.1"/>
    <property type="molecule type" value="Genomic_DNA"/>
</dbReference>
<dbReference type="EMBL" id="CU468230">
    <property type="protein sequence ID" value="CAP01093.1"/>
    <property type="molecule type" value="Genomic_DNA"/>
</dbReference>
<evidence type="ECO:0000313" key="1">
    <source>
        <dbReference type="EMBL" id="CAP00358.1"/>
    </source>
</evidence>
<dbReference type="Pfam" id="PF04404">
    <property type="entry name" value="ERF"/>
    <property type="match status" value="1"/>
</dbReference>
<sequence length="248" mass="27695">MNAPVKTENHLSVQQESPIDKTLSMIERIALDPSSNVAKLEKMIELQERVMKTQAKQAYDNAMVLAQSEMPPIDKFKKGHNSNYAPLDHIMSIVFPVLKRNNLFVRWTSDPKENGSLCVTCICSHVGGHSETSSMDVKEDRGGSKSDIQGMGSAFTYAKRYTLSALLGLVLTDDTDGARINLKVTDAQATMLRNKLKFFKPEALEAFKAKIGCEVEELPRGDFDYWCSYIDNQINKLMANQGEKNANP</sequence>
<reference evidence="2" key="2">
    <citation type="submission" date="2008-02" db="EMBL/GenBank/DDBJ databases">
        <authorList>
            <person name="Genoscope - CEA"/>
        </authorList>
    </citation>
    <scope>NUCLEOTIDE SEQUENCE</scope>
    <source>
        <strain evidence="2">SDF</strain>
    </source>
</reference>
<dbReference type="AlphaFoldDB" id="B0VN17"/>
<reference evidence="2 3" key="1">
    <citation type="journal article" date="2008" name="PLoS ONE">
        <title>Comparative analysis of Acinetobacters: three genomes for three lifestyles.</title>
        <authorList>
            <person name="Vallenet D."/>
            <person name="Nordmann P."/>
            <person name="Barbe V."/>
            <person name="Poirel L."/>
            <person name="Mangenot S."/>
            <person name="Bataille E."/>
            <person name="Dossat C."/>
            <person name="Gas S."/>
            <person name="Kreimeyer A."/>
            <person name="Lenoble P."/>
            <person name="Oztas S."/>
            <person name="Poulain J."/>
            <person name="Segurens B."/>
            <person name="Robert C."/>
            <person name="Abergel C."/>
            <person name="Claverie J.M."/>
            <person name="Raoult D."/>
            <person name="Medigue C."/>
            <person name="Weissenbach J."/>
            <person name="Cruveiller S."/>
        </authorList>
    </citation>
    <scope>NUCLEOTIDE SEQUENCE [LARGE SCALE GENOMIC DNA]</scope>
    <source>
        <strain evidence="2 3">SDF</strain>
    </source>
</reference>